<feature type="domain" description="HTH arsR-type" evidence="1">
    <location>
        <begin position="3"/>
        <end position="97"/>
    </location>
</feature>
<keyword evidence="3" id="KW-1185">Reference proteome</keyword>
<dbReference type="InterPro" id="IPR036390">
    <property type="entry name" value="WH_DNA-bd_sf"/>
</dbReference>
<protein>
    <submittedName>
        <fullName evidence="2">Metalloregulator ArsR/SmtB family transcription factor</fullName>
    </submittedName>
</protein>
<dbReference type="PRINTS" id="PR00778">
    <property type="entry name" value="HTHARSR"/>
</dbReference>
<dbReference type="InterPro" id="IPR011991">
    <property type="entry name" value="ArsR-like_HTH"/>
</dbReference>
<dbReference type="CDD" id="cd00090">
    <property type="entry name" value="HTH_ARSR"/>
    <property type="match status" value="1"/>
</dbReference>
<dbReference type="PANTHER" id="PTHR38600">
    <property type="entry name" value="TRANSCRIPTIONAL REGULATORY PROTEIN"/>
    <property type="match status" value="1"/>
</dbReference>
<dbReference type="RefSeq" id="WP_289504043.1">
    <property type="nucleotide sequence ID" value="NZ_CP116805.1"/>
</dbReference>
<dbReference type="PROSITE" id="PS50987">
    <property type="entry name" value="HTH_ARSR_2"/>
    <property type="match status" value="1"/>
</dbReference>
<proteinExistence type="predicted"/>
<dbReference type="SUPFAM" id="SSF46785">
    <property type="entry name" value="Winged helix' DNA-binding domain"/>
    <property type="match status" value="1"/>
</dbReference>
<dbReference type="AlphaFoldDB" id="A0AAE9XW64"/>
<dbReference type="Pfam" id="PF12840">
    <property type="entry name" value="HTH_20"/>
    <property type="match status" value="1"/>
</dbReference>
<dbReference type="NCBIfam" id="NF033788">
    <property type="entry name" value="HTH_metalloreg"/>
    <property type="match status" value="1"/>
</dbReference>
<accession>A0AAE9XW64</accession>
<dbReference type="InterPro" id="IPR036388">
    <property type="entry name" value="WH-like_DNA-bd_sf"/>
</dbReference>
<evidence type="ECO:0000313" key="3">
    <source>
        <dbReference type="Proteomes" id="UP001217500"/>
    </source>
</evidence>
<reference evidence="2" key="1">
    <citation type="submission" date="2023-01" db="EMBL/GenBank/DDBJ databases">
        <title>The genome sequence of Kordiimonadaceae bacterium 6D33.</title>
        <authorList>
            <person name="Liu Y."/>
        </authorList>
    </citation>
    <scope>NUCLEOTIDE SEQUENCE</scope>
    <source>
        <strain evidence="2">6D33</strain>
    </source>
</reference>
<dbReference type="PANTHER" id="PTHR38600:SF2">
    <property type="entry name" value="SLL0088 PROTEIN"/>
    <property type="match status" value="1"/>
</dbReference>
<sequence>MIGAGLEPATVDRIFQALGDPTRRAILDALSAQPSSVSDLARPLDMSLAAVVQHIQALEESGLVRTEKQGRVRTCHLMPETFALAERWLSERRTLWERRLDRLGAFLDEEEGENS</sequence>
<dbReference type="GO" id="GO:0003700">
    <property type="term" value="F:DNA-binding transcription factor activity"/>
    <property type="evidence" value="ECO:0007669"/>
    <property type="project" value="InterPro"/>
</dbReference>
<gene>
    <name evidence="2" type="ORF">PH603_00955</name>
</gene>
<dbReference type="Proteomes" id="UP001217500">
    <property type="component" value="Chromosome"/>
</dbReference>
<dbReference type="EMBL" id="CP116805">
    <property type="protein sequence ID" value="WCL54324.1"/>
    <property type="molecule type" value="Genomic_DNA"/>
</dbReference>
<dbReference type="SMART" id="SM00418">
    <property type="entry name" value="HTH_ARSR"/>
    <property type="match status" value="1"/>
</dbReference>
<dbReference type="Gene3D" id="1.10.10.10">
    <property type="entry name" value="Winged helix-like DNA-binding domain superfamily/Winged helix DNA-binding domain"/>
    <property type="match status" value="1"/>
</dbReference>
<name>A0AAE9XW64_9PROT</name>
<dbReference type="KEGG" id="gso:PH603_00955"/>
<dbReference type="InterPro" id="IPR001845">
    <property type="entry name" value="HTH_ArsR_DNA-bd_dom"/>
</dbReference>
<organism evidence="2 3">
    <name type="scientific">Gimibacter soli</name>
    <dbReference type="NCBI Taxonomy" id="3024400"/>
    <lineage>
        <taxon>Bacteria</taxon>
        <taxon>Pseudomonadati</taxon>
        <taxon>Pseudomonadota</taxon>
        <taxon>Alphaproteobacteria</taxon>
        <taxon>Kordiimonadales</taxon>
        <taxon>Temperatibacteraceae</taxon>
        <taxon>Gimibacter</taxon>
    </lineage>
</organism>
<evidence type="ECO:0000259" key="1">
    <source>
        <dbReference type="PROSITE" id="PS50987"/>
    </source>
</evidence>
<evidence type="ECO:0000313" key="2">
    <source>
        <dbReference type="EMBL" id="WCL54324.1"/>
    </source>
</evidence>